<accession>A0ABU9VN98</accession>
<protein>
    <recommendedName>
        <fullName evidence="3">YcxB-like protein domain-containing protein</fullName>
    </recommendedName>
</protein>
<comment type="caution">
    <text evidence="1">The sequence shown here is derived from an EMBL/GenBank/DDBJ whole genome shotgun (WGS) entry which is preliminary data.</text>
</comment>
<sequence>MRIDAVFAKQSKKNHLKKELHKPMIGKYTFSYNEEFIVVNDKQHNWTEFSMVDTDDLYVFMYQNNIEKVLVFPKFPKSLPLEERDKLNQIIQEKFKVNIRL</sequence>
<dbReference type="Proteomes" id="UP001418796">
    <property type="component" value="Unassembled WGS sequence"/>
</dbReference>
<organism evidence="1 2">
    <name type="scientific">Alkalicoccobacillus gibsonii</name>
    <dbReference type="NCBI Taxonomy" id="79881"/>
    <lineage>
        <taxon>Bacteria</taxon>
        <taxon>Bacillati</taxon>
        <taxon>Bacillota</taxon>
        <taxon>Bacilli</taxon>
        <taxon>Bacillales</taxon>
        <taxon>Bacillaceae</taxon>
        <taxon>Alkalicoccobacillus</taxon>
    </lineage>
</organism>
<keyword evidence="2" id="KW-1185">Reference proteome</keyword>
<name>A0ABU9VN98_9BACI</name>
<evidence type="ECO:0000313" key="1">
    <source>
        <dbReference type="EMBL" id="MEN0645382.1"/>
    </source>
</evidence>
<evidence type="ECO:0008006" key="3">
    <source>
        <dbReference type="Google" id="ProtNLM"/>
    </source>
</evidence>
<gene>
    <name evidence="1" type="ORF">MKY91_19640</name>
</gene>
<proteinExistence type="predicted"/>
<evidence type="ECO:0000313" key="2">
    <source>
        <dbReference type="Proteomes" id="UP001418796"/>
    </source>
</evidence>
<dbReference type="RefSeq" id="WP_343131956.1">
    <property type="nucleotide sequence ID" value="NZ_JBCITK010000001.1"/>
</dbReference>
<dbReference type="EMBL" id="JBCITK010000001">
    <property type="protein sequence ID" value="MEN0645382.1"/>
    <property type="molecule type" value="Genomic_DNA"/>
</dbReference>
<reference evidence="1 2" key="1">
    <citation type="submission" date="2024-03" db="EMBL/GenBank/DDBJ databases">
        <title>Bacilli Hybrid Assemblies.</title>
        <authorList>
            <person name="Kovac J."/>
        </authorList>
    </citation>
    <scope>NUCLEOTIDE SEQUENCE [LARGE SCALE GENOMIC DNA]</scope>
    <source>
        <strain evidence="1 2">FSL R7-0666</strain>
    </source>
</reference>